<sequence>MDLHSILDSVPEPPIVDLHLDEINKSGEYNLPTPMFEFQKELTDQIVSLHYSDILKYCETNDTTELIIKSLQICVENCMLVATHPYLLIQHYMPKNLSMRDLPAKLAETSGKFNVIKDLINVIVSNKVSPLPKHVGMVMNNNVREMDLLEALILGCRGSKVVQRYVGNSIKRENTKNNKNNAKAAPPLTIHMIPQDGQLTRNEAELENVKFDCIIVMDGHVDTLTQFFKNLRQQKRRGEECLMVRLIPIYSIEHCLLHYRGIEGESSYLYKLISSIVCLRDRIGNLQPDIFPIYNQSLTYLSHTFFDHVFRRDIRSFPSWPLPELPQIPRFSPTDVERSLLTEVVYHYTPYDSNEAAIEASAKCKSYYQTKRLQLDYVTNPLKNDYNILSGIHNHEAVSKRRGKDRTILTHKLILELNAGYLDLAKIEEEYHCYIEYNKDERQSKIGRRIDDMKKSLTSIVSDVDHVEQRIQVNEKKLLKRQEEMEILKMEIEQDKEKLKKFSESENVTNNDIKKTFVENQLKIWELQNEVKEKALKVQTKNDELSYTKKEIENCETSIKQSEEQVSAVREKIAELGTQIESARQSEEEENDTFKKRRLDSKSGIDGAKEENTLLKTKLVKSLKFLKDTSHLKSRKGRGLTPNNR</sequence>
<dbReference type="InterPro" id="IPR021006">
    <property type="entry name" value="Hda2/3"/>
</dbReference>
<dbReference type="RefSeq" id="XP_024716249.1">
    <property type="nucleotide sequence ID" value="XM_024856650.1"/>
</dbReference>
<dbReference type="AlphaFoldDB" id="A0A2P7Z011"/>
<dbReference type="InterPro" id="IPR038609">
    <property type="entry name" value="HDA1_su2/3_sf"/>
</dbReference>
<protein>
    <recommendedName>
        <fullName evidence="5">HDA1 complex subunit 3</fullName>
    </recommendedName>
</protein>
<evidence type="ECO:0000313" key="3">
    <source>
        <dbReference type="EMBL" id="PSK41550.1"/>
    </source>
</evidence>
<organism evidence="3 4">
    <name type="scientific">Candidozyma pseudohaemuli</name>
    <dbReference type="NCBI Taxonomy" id="418784"/>
    <lineage>
        <taxon>Eukaryota</taxon>
        <taxon>Fungi</taxon>
        <taxon>Dikarya</taxon>
        <taxon>Ascomycota</taxon>
        <taxon>Saccharomycotina</taxon>
        <taxon>Pichiomycetes</taxon>
        <taxon>Metschnikowiaceae</taxon>
        <taxon>Candidozyma</taxon>
    </lineage>
</organism>
<dbReference type="Pfam" id="PF11496">
    <property type="entry name" value="HDA2-3"/>
    <property type="match status" value="1"/>
</dbReference>
<evidence type="ECO:0000256" key="1">
    <source>
        <dbReference type="SAM" id="Coils"/>
    </source>
</evidence>
<dbReference type="Proteomes" id="UP000241107">
    <property type="component" value="Unassembled WGS sequence"/>
</dbReference>
<gene>
    <name evidence="3" type="ORF">C7M61_001235</name>
</gene>
<proteinExistence type="predicted"/>
<keyword evidence="4" id="KW-1185">Reference proteome</keyword>
<dbReference type="GeneID" id="36564626"/>
<comment type="caution">
    <text evidence="3">The sequence shown here is derived from an EMBL/GenBank/DDBJ whole genome shotgun (WGS) entry which is preliminary data.</text>
</comment>
<dbReference type="EMBL" id="PYFQ01000001">
    <property type="protein sequence ID" value="PSK41550.1"/>
    <property type="molecule type" value="Genomic_DNA"/>
</dbReference>
<feature type="region of interest" description="Disordered" evidence="2">
    <location>
        <begin position="580"/>
        <end position="607"/>
    </location>
</feature>
<dbReference type="PRINTS" id="PR02093">
    <property type="entry name" value="HDA1SUBUNIT3"/>
</dbReference>
<evidence type="ECO:0008006" key="5">
    <source>
        <dbReference type="Google" id="ProtNLM"/>
    </source>
</evidence>
<name>A0A2P7Z011_9ASCO</name>
<dbReference type="STRING" id="418784.A0A2P7Z011"/>
<dbReference type="Gene3D" id="3.40.50.12360">
    <property type="match status" value="1"/>
</dbReference>
<dbReference type="OrthoDB" id="3647690at2759"/>
<dbReference type="Gene3D" id="1.10.287.1490">
    <property type="match status" value="1"/>
</dbReference>
<feature type="coiled-coil region" evidence="1">
    <location>
        <begin position="478"/>
        <end position="505"/>
    </location>
</feature>
<evidence type="ECO:0000256" key="2">
    <source>
        <dbReference type="SAM" id="MobiDB-lite"/>
    </source>
</evidence>
<dbReference type="VEuPathDB" id="FungiDB:C7M61_001235"/>
<accession>A0A2P7Z011</accession>
<dbReference type="InterPro" id="IPR026216">
    <property type="entry name" value="HDA3"/>
</dbReference>
<evidence type="ECO:0000313" key="4">
    <source>
        <dbReference type="Proteomes" id="UP000241107"/>
    </source>
</evidence>
<dbReference type="GO" id="GO:0070823">
    <property type="term" value="C:HDA1 complex"/>
    <property type="evidence" value="ECO:0007669"/>
    <property type="project" value="InterPro"/>
</dbReference>
<keyword evidence="1" id="KW-0175">Coiled coil</keyword>
<reference evidence="3 4" key="1">
    <citation type="submission" date="2018-03" db="EMBL/GenBank/DDBJ databases">
        <title>Candida pseudohaemulonii genome assembly and annotation.</title>
        <authorList>
            <person name="Munoz J.F."/>
            <person name="Gade L.G."/>
            <person name="Chow N.A."/>
            <person name="Litvintseva A.P."/>
            <person name="Loparev V.N."/>
            <person name="Cuomo C.A."/>
        </authorList>
    </citation>
    <scope>NUCLEOTIDE SEQUENCE [LARGE SCALE GENOMIC DNA]</scope>
    <source>
        <strain evidence="3 4">B12108</strain>
    </source>
</reference>